<dbReference type="AlphaFoldDB" id="A0A381Z5A8"/>
<sequence length="26" mass="2853">MKVSIVIPCFNEANTIEYLVQAVLSA</sequence>
<organism evidence="1">
    <name type="scientific">marine metagenome</name>
    <dbReference type="NCBI Taxonomy" id="408172"/>
    <lineage>
        <taxon>unclassified sequences</taxon>
        <taxon>metagenomes</taxon>
        <taxon>ecological metagenomes</taxon>
    </lineage>
</organism>
<gene>
    <name evidence="1" type="ORF">METZ01_LOCUS136916</name>
</gene>
<dbReference type="SUPFAM" id="SSF53448">
    <property type="entry name" value="Nucleotide-diphospho-sugar transferases"/>
    <property type="match status" value="1"/>
</dbReference>
<feature type="non-terminal residue" evidence="1">
    <location>
        <position position="26"/>
    </location>
</feature>
<name>A0A381Z5A8_9ZZZZ</name>
<proteinExistence type="predicted"/>
<reference evidence="1" key="1">
    <citation type="submission" date="2018-05" db="EMBL/GenBank/DDBJ databases">
        <authorList>
            <person name="Lanie J.A."/>
            <person name="Ng W.-L."/>
            <person name="Kazmierczak K.M."/>
            <person name="Andrzejewski T.M."/>
            <person name="Davidsen T.M."/>
            <person name="Wayne K.J."/>
            <person name="Tettelin H."/>
            <person name="Glass J.I."/>
            <person name="Rusch D."/>
            <person name="Podicherti R."/>
            <person name="Tsui H.-C.T."/>
            <person name="Winkler M.E."/>
        </authorList>
    </citation>
    <scope>NUCLEOTIDE SEQUENCE</scope>
</reference>
<accession>A0A381Z5A8</accession>
<evidence type="ECO:0000313" key="1">
    <source>
        <dbReference type="EMBL" id="SVA84062.1"/>
    </source>
</evidence>
<dbReference type="EMBL" id="UINC01019890">
    <property type="protein sequence ID" value="SVA84062.1"/>
    <property type="molecule type" value="Genomic_DNA"/>
</dbReference>
<protein>
    <submittedName>
        <fullName evidence="1">Uncharacterized protein</fullName>
    </submittedName>
</protein>
<dbReference type="Gene3D" id="3.90.550.10">
    <property type="entry name" value="Spore Coat Polysaccharide Biosynthesis Protein SpsA, Chain A"/>
    <property type="match status" value="1"/>
</dbReference>
<dbReference type="InterPro" id="IPR029044">
    <property type="entry name" value="Nucleotide-diphossugar_trans"/>
</dbReference>